<keyword evidence="1" id="KW-0812">Transmembrane</keyword>
<name>A0ABW6QWX6_9NOCA</name>
<keyword evidence="1" id="KW-0472">Membrane</keyword>
<feature type="transmembrane region" description="Helical" evidence="1">
    <location>
        <begin position="72"/>
        <end position="91"/>
    </location>
</feature>
<accession>A0ABW6QWX6</accession>
<evidence type="ECO:0000313" key="2">
    <source>
        <dbReference type="EMBL" id="MFF3225761.1"/>
    </source>
</evidence>
<keyword evidence="1" id="KW-1133">Transmembrane helix</keyword>
<feature type="transmembrane region" description="Helical" evidence="1">
    <location>
        <begin position="22"/>
        <end position="43"/>
    </location>
</feature>
<organism evidence="2 3">
    <name type="scientific">Nocardia suismassiliense</name>
    <dbReference type="NCBI Taxonomy" id="2077092"/>
    <lineage>
        <taxon>Bacteria</taxon>
        <taxon>Bacillati</taxon>
        <taxon>Actinomycetota</taxon>
        <taxon>Actinomycetes</taxon>
        <taxon>Mycobacteriales</taxon>
        <taxon>Nocardiaceae</taxon>
        <taxon>Nocardia</taxon>
    </lineage>
</organism>
<evidence type="ECO:0000256" key="1">
    <source>
        <dbReference type="SAM" id="Phobius"/>
    </source>
</evidence>
<gene>
    <name evidence="2" type="ORF">ACFYV7_23395</name>
</gene>
<dbReference type="RefSeq" id="WP_387720477.1">
    <property type="nucleotide sequence ID" value="NZ_JBIAPI010000006.1"/>
</dbReference>
<dbReference type="Proteomes" id="UP001601948">
    <property type="component" value="Unassembled WGS sequence"/>
</dbReference>
<keyword evidence="3" id="KW-1185">Reference proteome</keyword>
<sequence>MELVPGGSGEETPREMKFDIRLLRWCVGLAAALWAAALTQPLADFTDSDWGVVQTIRVYPFDSGQAPGAARLFVWGAFLAIVGAGVAVGTLSSQDKGIRKFGGVLAFTVFTWCFFGAILFFSTFTGTVLAGMWLILISILMLFVAALDSGFV</sequence>
<feature type="transmembrane region" description="Helical" evidence="1">
    <location>
        <begin position="128"/>
        <end position="147"/>
    </location>
</feature>
<protein>
    <submittedName>
        <fullName evidence="2">Uncharacterized protein</fullName>
    </submittedName>
</protein>
<proteinExistence type="predicted"/>
<evidence type="ECO:0000313" key="3">
    <source>
        <dbReference type="Proteomes" id="UP001601948"/>
    </source>
</evidence>
<dbReference type="EMBL" id="JBIAPI010000006">
    <property type="protein sequence ID" value="MFF3225761.1"/>
    <property type="molecule type" value="Genomic_DNA"/>
</dbReference>
<feature type="transmembrane region" description="Helical" evidence="1">
    <location>
        <begin position="103"/>
        <end position="122"/>
    </location>
</feature>
<comment type="caution">
    <text evidence="2">The sequence shown here is derived from an EMBL/GenBank/DDBJ whole genome shotgun (WGS) entry which is preliminary data.</text>
</comment>
<reference evidence="2 3" key="1">
    <citation type="submission" date="2024-10" db="EMBL/GenBank/DDBJ databases">
        <title>The Natural Products Discovery Center: Release of the First 8490 Sequenced Strains for Exploring Actinobacteria Biosynthetic Diversity.</title>
        <authorList>
            <person name="Kalkreuter E."/>
            <person name="Kautsar S.A."/>
            <person name="Yang D."/>
            <person name="Bader C.D."/>
            <person name="Teijaro C.N."/>
            <person name="Fluegel L."/>
            <person name="Davis C.M."/>
            <person name="Simpson J.R."/>
            <person name="Lauterbach L."/>
            <person name="Steele A.D."/>
            <person name="Gui C."/>
            <person name="Meng S."/>
            <person name="Li G."/>
            <person name="Viehrig K."/>
            <person name="Ye F."/>
            <person name="Su P."/>
            <person name="Kiefer A.F."/>
            <person name="Nichols A."/>
            <person name="Cepeda A.J."/>
            <person name="Yan W."/>
            <person name="Fan B."/>
            <person name="Jiang Y."/>
            <person name="Adhikari A."/>
            <person name="Zheng C.-J."/>
            <person name="Schuster L."/>
            <person name="Cowan T.M."/>
            <person name="Smanski M.J."/>
            <person name="Chevrette M.G."/>
            <person name="De Carvalho L.P.S."/>
            <person name="Shen B."/>
        </authorList>
    </citation>
    <scope>NUCLEOTIDE SEQUENCE [LARGE SCALE GENOMIC DNA]</scope>
    <source>
        <strain evidence="2 3">NPDC003040</strain>
    </source>
</reference>